<dbReference type="Proteomes" id="UP000730482">
    <property type="component" value="Unassembled WGS sequence"/>
</dbReference>
<dbReference type="PROSITE" id="PS50975">
    <property type="entry name" value="ATP_GRASP"/>
    <property type="match status" value="1"/>
</dbReference>
<sequence length="418" mass="44073">MSAQAVRPIIFSGYSSIALFGYAEVLPPKSVIIVEEAEYARERDAQASVSWSPLVREVLEWDLVGPGRAEEFFLAHRDLDPVAVVPNTEVGTLFAARLAECHELPGAGFGAARAMRDKRRLRAITGAAGIPNPESVVVADAARAQAFLAAVNGPIVLKPAAGMGSTATCVVRDAAEIDAVWESLRQEAARLGPEQPMLAERFVAGPEFSVEMLVRGGKDVFASVTGKLLYPGSRPVEMGHVVPADIPAALTELLVQQTRRVVEAVGFADGIVHCEWIVADGVPYLVECAGRCAGAGIIDMIRQAYPVDIVRAYVDILSGRAPSVELPTRARRAASVRFTSAQPGVVTVIRGIEAASASEGVFYAGAAVEVGGRVDELRSSGDRPAFAAVTADTPAEALRLAAAAAALIEIDTRPEQGE</sequence>
<comment type="caution">
    <text evidence="6">The sequence shown here is derived from an EMBL/GenBank/DDBJ whole genome shotgun (WGS) entry which is preliminary data.</text>
</comment>
<keyword evidence="1" id="KW-0436">Ligase</keyword>
<dbReference type="SUPFAM" id="SSF56059">
    <property type="entry name" value="Glutathione synthetase ATP-binding domain-like"/>
    <property type="match status" value="1"/>
</dbReference>
<dbReference type="Gene3D" id="3.40.50.20">
    <property type="match status" value="1"/>
</dbReference>
<protein>
    <submittedName>
        <fullName evidence="6">ATP-grasp domain-containing protein</fullName>
    </submittedName>
</protein>
<dbReference type="RefSeq" id="WP_212008379.1">
    <property type="nucleotide sequence ID" value="NZ_JAAFYZ010000017.1"/>
</dbReference>
<keyword evidence="7" id="KW-1185">Reference proteome</keyword>
<dbReference type="PANTHER" id="PTHR43585:SF2">
    <property type="entry name" value="ATP-GRASP ENZYME FSQD"/>
    <property type="match status" value="1"/>
</dbReference>
<evidence type="ECO:0000313" key="6">
    <source>
        <dbReference type="EMBL" id="MBS2546734.1"/>
    </source>
</evidence>
<proteinExistence type="predicted"/>
<dbReference type="Gene3D" id="3.30.470.20">
    <property type="entry name" value="ATP-grasp fold, B domain"/>
    <property type="match status" value="1"/>
</dbReference>
<gene>
    <name evidence="6" type="ORF">KGQ19_07625</name>
</gene>
<organism evidence="6 7">
    <name type="scientific">Catenulispora pinistramenti</name>
    <dbReference type="NCBI Taxonomy" id="2705254"/>
    <lineage>
        <taxon>Bacteria</taxon>
        <taxon>Bacillati</taxon>
        <taxon>Actinomycetota</taxon>
        <taxon>Actinomycetes</taxon>
        <taxon>Catenulisporales</taxon>
        <taxon>Catenulisporaceae</taxon>
        <taxon>Catenulispora</taxon>
    </lineage>
</organism>
<dbReference type="EMBL" id="JAAFYZ010000017">
    <property type="protein sequence ID" value="MBS2546734.1"/>
    <property type="molecule type" value="Genomic_DNA"/>
</dbReference>
<dbReference type="PANTHER" id="PTHR43585">
    <property type="entry name" value="FUMIPYRROLE BIOSYNTHESIS PROTEIN C"/>
    <property type="match status" value="1"/>
</dbReference>
<dbReference type="InterPro" id="IPR040570">
    <property type="entry name" value="LAL_C2"/>
</dbReference>
<evidence type="ECO:0000256" key="2">
    <source>
        <dbReference type="ARBA" id="ARBA00022741"/>
    </source>
</evidence>
<accession>A0ABS5KL23</accession>
<dbReference type="InterPro" id="IPR013815">
    <property type="entry name" value="ATP_grasp_subdomain_1"/>
</dbReference>
<evidence type="ECO:0000256" key="3">
    <source>
        <dbReference type="ARBA" id="ARBA00022840"/>
    </source>
</evidence>
<keyword evidence="3 4" id="KW-0067">ATP-binding</keyword>
<evidence type="ECO:0000256" key="4">
    <source>
        <dbReference type="PROSITE-ProRule" id="PRU00409"/>
    </source>
</evidence>
<evidence type="ECO:0000313" key="7">
    <source>
        <dbReference type="Proteomes" id="UP000730482"/>
    </source>
</evidence>
<dbReference type="Pfam" id="PF13535">
    <property type="entry name" value="ATP-grasp_4"/>
    <property type="match status" value="1"/>
</dbReference>
<feature type="domain" description="ATP-grasp" evidence="5">
    <location>
        <begin position="122"/>
        <end position="318"/>
    </location>
</feature>
<reference evidence="6 7" key="1">
    <citation type="submission" date="2020-02" db="EMBL/GenBank/DDBJ databases">
        <title>Acidophilic actinobacteria isolated from forest soil.</title>
        <authorList>
            <person name="Golinska P."/>
        </authorList>
    </citation>
    <scope>NUCLEOTIDE SEQUENCE [LARGE SCALE GENOMIC DNA]</scope>
    <source>
        <strain evidence="6 7">NL8</strain>
    </source>
</reference>
<dbReference type="Pfam" id="PF18603">
    <property type="entry name" value="LAL_C2"/>
    <property type="match status" value="1"/>
</dbReference>
<dbReference type="InterPro" id="IPR052032">
    <property type="entry name" value="ATP-dep_AA_Ligase"/>
</dbReference>
<dbReference type="Gene3D" id="3.30.1490.20">
    <property type="entry name" value="ATP-grasp fold, A domain"/>
    <property type="match status" value="1"/>
</dbReference>
<dbReference type="InterPro" id="IPR011761">
    <property type="entry name" value="ATP-grasp"/>
</dbReference>
<evidence type="ECO:0000259" key="5">
    <source>
        <dbReference type="PROSITE" id="PS50975"/>
    </source>
</evidence>
<name>A0ABS5KL23_9ACTN</name>
<keyword evidence="2 4" id="KW-0547">Nucleotide-binding</keyword>
<evidence type="ECO:0000256" key="1">
    <source>
        <dbReference type="ARBA" id="ARBA00022598"/>
    </source>
</evidence>